<evidence type="ECO:0000256" key="10">
    <source>
        <dbReference type="ARBA" id="ARBA00022842"/>
    </source>
</evidence>
<dbReference type="InterPro" id="IPR036688">
    <property type="entry name" value="MoeA_C_domain_IV_sf"/>
</dbReference>
<dbReference type="Gene3D" id="3.40.980.10">
    <property type="entry name" value="MoaB/Mog-like domain"/>
    <property type="match status" value="1"/>
</dbReference>
<dbReference type="Gene3D" id="3.90.105.10">
    <property type="entry name" value="Molybdopterin biosynthesis moea protein, domain 2"/>
    <property type="match status" value="1"/>
</dbReference>
<dbReference type="OrthoDB" id="9804758at2"/>
<gene>
    <name evidence="15" type="ORF">BHU72_06320</name>
</gene>
<comment type="function">
    <text evidence="2 13">Catalyzes the insertion of molybdate into adenylated molybdopterin with the concomitant release of AMP.</text>
</comment>
<dbReference type="Gene3D" id="3.40.50.300">
    <property type="entry name" value="P-loop containing nucleotide triphosphate hydrolases"/>
    <property type="match status" value="1"/>
</dbReference>
<dbReference type="NCBIfam" id="NF045515">
    <property type="entry name" value="Glp_gephyrin"/>
    <property type="match status" value="1"/>
</dbReference>
<dbReference type="EC" id="2.10.1.1" evidence="5 13"/>
<evidence type="ECO:0000256" key="11">
    <source>
        <dbReference type="ARBA" id="ARBA00023150"/>
    </source>
</evidence>
<evidence type="ECO:0000256" key="12">
    <source>
        <dbReference type="ARBA" id="ARBA00047317"/>
    </source>
</evidence>
<protein>
    <recommendedName>
        <fullName evidence="6 13">Molybdopterin molybdenumtransferase</fullName>
        <ecNumber evidence="5 13">2.10.1.1</ecNumber>
    </recommendedName>
</protein>
<dbReference type="InterPro" id="IPR004435">
    <property type="entry name" value="MobB_dom"/>
</dbReference>
<sequence length="596" mass="65819">MYKQYVSVQEALEIILAHADEPMIEVVKLEDCLGRVLAEDVVADSPIPSFHKSPLDGYAVRFIDVKDAKPDQPVTLEVIESVPAGHVPALEVIVGKATRIMTGAPLPQGADTIIKFEDTNVQKDQTQHYENSSQHVDIYHVPKSPGNYSHVGEDMEQGQLIVTKGRLIDAAVIAVLASFGYHEVHVYRKPNAIVFASGDELVSVDQQPSYGKLRNSNSPSITAQLIAWGVRAQMGGIVPDQKEQIASTLLAALDSHDFVVTTGGVSVGDYDVMKEVFQAIGAEILFWRVAMRPGTPMVVAKWKDKMIFGLSGNPSAAYISCELFVRAFVRKIQSLSDVWREPVRAMLTRSVGKVVGQDRFLRATASVSREGSLLVEPLATQKSGILSNLIDANCLIYVPASKQKIHSGDSVDVILLHPPTASNHELNRAKDIPLFGFAGFANSGKTTLVCKVIARLREMGYRVASVKHDGHSFQMDQEGKDTWKHRQAGSEAVTITSDSQLAFIDYRKYEREEQLKQALSHIRDVDIILIEGFKTLSIPKIYVVRNPDLLHHAYELPMVEAIATDFSLEQQKLPVYDINDVEGLSRYIVNRVLGES</sequence>
<comment type="similarity">
    <text evidence="4 13">Belongs to the MoeA family.</text>
</comment>
<dbReference type="InterPro" id="IPR005111">
    <property type="entry name" value="MoeA_C_domain_IV"/>
</dbReference>
<keyword evidence="16" id="KW-1185">Reference proteome</keyword>
<dbReference type="SUPFAM" id="SSF52540">
    <property type="entry name" value="P-loop containing nucleoside triphosphate hydrolases"/>
    <property type="match status" value="1"/>
</dbReference>
<proteinExistence type="inferred from homology"/>
<keyword evidence="11 13" id="KW-0501">Molybdenum cofactor biosynthesis</keyword>
<dbReference type="SUPFAM" id="SSF53218">
    <property type="entry name" value="Molybdenum cofactor biosynthesis proteins"/>
    <property type="match status" value="1"/>
</dbReference>
<dbReference type="SUPFAM" id="SSF63882">
    <property type="entry name" value="MoeA N-terminal region -like"/>
    <property type="match status" value="1"/>
</dbReference>
<dbReference type="Pfam" id="PF03453">
    <property type="entry name" value="MoeA_N"/>
    <property type="match status" value="1"/>
</dbReference>
<dbReference type="InterPro" id="IPR005110">
    <property type="entry name" value="MoeA_linker/N"/>
</dbReference>
<evidence type="ECO:0000256" key="1">
    <source>
        <dbReference type="ARBA" id="ARBA00001946"/>
    </source>
</evidence>
<dbReference type="AlphaFoldDB" id="A0A1E5L580"/>
<name>A0A1E5L580_9FIRM</name>
<dbReference type="GO" id="GO:0046872">
    <property type="term" value="F:metal ion binding"/>
    <property type="evidence" value="ECO:0007669"/>
    <property type="project" value="UniProtKB-UniRule"/>
</dbReference>
<dbReference type="SUPFAM" id="SSF63867">
    <property type="entry name" value="MoeA C-terminal domain-like"/>
    <property type="match status" value="1"/>
</dbReference>
<keyword evidence="8 13" id="KW-0808">Transferase</keyword>
<evidence type="ECO:0000313" key="15">
    <source>
        <dbReference type="EMBL" id="OEH85218.1"/>
    </source>
</evidence>
<dbReference type="GO" id="GO:0005525">
    <property type="term" value="F:GTP binding"/>
    <property type="evidence" value="ECO:0007669"/>
    <property type="project" value="InterPro"/>
</dbReference>
<dbReference type="GO" id="GO:0006777">
    <property type="term" value="P:Mo-molybdopterin cofactor biosynthetic process"/>
    <property type="evidence" value="ECO:0007669"/>
    <property type="project" value="UniProtKB-UniRule"/>
</dbReference>
<evidence type="ECO:0000256" key="5">
    <source>
        <dbReference type="ARBA" id="ARBA00013269"/>
    </source>
</evidence>
<dbReference type="InterPro" id="IPR036425">
    <property type="entry name" value="MoaB/Mog-like_dom_sf"/>
</dbReference>
<evidence type="ECO:0000256" key="2">
    <source>
        <dbReference type="ARBA" id="ARBA00002901"/>
    </source>
</evidence>
<dbReference type="Gene3D" id="2.170.190.11">
    <property type="entry name" value="Molybdopterin biosynthesis moea protein, domain 3"/>
    <property type="match status" value="1"/>
</dbReference>
<dbReference type="PANTHER" id="PTHR10192">
    <property type="entry name" value="MOLYBDOPTERIN BIOSYNTHESIS PROTEIN"/>
    <property type="match status" value="1"/>
</dbReference>
<evidence type="ECO:0000256" key="6">
    <source>
        <dbReference type="ARBA" id="ARBA00021108"/>
    </source>
</evidence>
<keyword evidence="9 13" id="KW-0479">Metal-binding</keyword>
<evidence type="ECO:0000256" key="3">
    <source>
        <dbReference type="ARBA" id="ARBA00005046"/>
    </source>
</evidence>
<dbReference type="Gene3D" id="2.40.340.10">
    <property type="entry name" value="MoeA, C-terminal, domain IV"/>
    <property type="match status" value="1"/>
</dbReference>
<evidence type="ECO:0000313" key="16">
    <source>
        <dbReference type="Proteomes" id="UP000095255"/>
    </source>
</evidence>
<dbReference type="InterPro" id="IPR038987">
    <property type="entry name" value="MoeA-like"/>
</dbReference>
<dbReference type="UniPathway" id="UPA00344"/>
<dbReference type="GO" id="GO:0005829">
    <property type="term" value="C:cytosol"/>
    <property type="evidence" value="ECO:0007669"/>
    <property type="project" value="TreeGrafter"/>
</dbReference>
<accession>A0A1E5L580</accession>
<dbReference type="CDD" id="cd00887">
    <property type="entry name" value="MoeA"/>
    <property type="match status" value="1"/>
</dbReference>
<dbReference type="EMBL" id="MJAT01000033">
    <property type="protein sequence ID" value="OEH85218.1"/>
    <property type="molecule type" value="Genomic_DNA"/>
</dbReference>
<dbReference type="NCBIfam" id="TIGR00176">
    <property type="entry name" value="mobB"/>
    <property type="match status" value="1"/>
</dbReference>
<feature type="domain" description="MoaB/Mog" evidence="14">
    <location>
        <begin position="193"/>
        <end position="331"/>
    </location>
</feature>
<evidence type="ECO:0000256" key="9">
    <source>
        <dbReference type="ARBA" id="ARBA00022723"/>
    </source>
</evidence>
<comment type="pathway">
    <text evidence="3 13">Cofactor biosynthesis; molybdopterin biosynthesis.</text>
</comment>
<dbReference type="InterPro" id="IPR001453">
    <property type="entry name" value="MoaB/Mog_dom"/>
</dbReference>
<keyword evidence="10 13" id="KW-0460">Magnesium</keyword>
<evidence type="ECO:0000256" key="13">
    <source>
        <dbReference type="RuleBase" id="RU365090"/>
    </source>
</evidence>
<evidence type="ECO:0000256" key="4">
    <source>
        <dbReference type="ARBA" id="ARBA00010763"/>
    </source>
</evidence>
<evidence type="ECO:0000259" key="14">
    <source>
        <dbReference type="SMART" id="SM00852"/>
    </source>
</evidence>
<evidence type="ECO:0000256" key="7">
    <source>
        <dbReference type="ARBA" id="ARBA00022505"/>
    </source>
</evidence>
<reference evidence="15 16" key="1">
    <citation type="submission" date="2016-09" db="EMBL/GenBank/DDBJ databases">
        <title>Desulfuribacillus arsenicus sp. nov., an obligately anaerobic, dissimilatory arsenic- and antimonate-reducing bacterium isolated from anoxic sediments.</title>
        <authorList>
            <person name="Abin C.A."/>
            <person name="Hollibaugh J.T."/>
        </authorList>
    </citation>
    <scope>NUCLEOTIDE SEQUENCE [LARGE SCALE GENOMIC DNA]</scope>
    <source>
        <strain evidence="15 16">MLFW-2</strain>
    </source>
</reference>
<dbReference type="InterPro" id="IPR036135">
    <property type="entry name" value="MoeA_linker/N_sf"/>
</dbReference>
<dbReference type="InterPro" id="IPR027417">
    <property type="entry name" value="P-loop_NTPase"/>
</dbReference>
<keyword evidence="7 13" id="KW-0500">Molybdenum</keyword>
<comment type="cofactor">
    <cofactor evidence="1 13">
        <name>Mg(2+)</name>
        <dbReference type="ChEBI" id="CHEBI:18420"/>
    </cofactor>
</comment>
<dbReference type="Pfam" id="PF03454">
    <property type="entry name" value="MoeA_C"/>
    <property type="match status" value="1"/>
</dbReference>
<comment type="catalytic activity">
    <reaction evidence="12">
        <text>adenylyl-molybdopterin + molybdate = Mo-molybdopterin + AMP + H(+)</text>
        <dbReference type="Rhea" id="RHEA:35047"/>
        <dbReference type="ChEBI" id="CHEBI:15378"/>
        <dbReference type="ChEBI" id="CHEBI:36264"/>
        <dbReference type="ChEBI" id="CHEBI:62727"/>
        <dbReference type="ChEBI" id="CHEBI:71302"/>
        <dbReference type="ChEBI" id="CHEBI:456215"/>
        <dbReference type="EC" id="2.10.1.1"/>
    </reaction>
</comment>
<dbReference type="GO" id="GO:0061599">
    <property type="term" value="F:molybdopterin molybdotransferase activity"/>
    <property type="evidence" value="ECO:0007669"/>
    <property type="project" value="UniProtKB-UniRule"/>
</dbReference>
<dbReference type="NCBIfam" id="TIGR00177">
    <property type="entry name" value="molyb_syn"/>
    <property type="match status" value="1"/>
</dbReference>
<dbReference type="PANTHER" id="PTHR10192:SF5">
    <property type="entry name" value="GEPHYRIN"/>
    <property type="match status" value="1"/>
</dbReference>
<dbReference type="FunFam" id="3.40.980.10:FF:000004">
    <property type="entry name" value="Molybdopterin molybdenumtransferase"/>
    <property type="match status" value="1"/>
</dbReference>
<dbReference type="CDD" id="cd03116">
    <property type="entry name" value="MobB"/>
    <property type="match status" value="1"/>
</dbReference>
<organism evidence="15 16">
    <name type="scientific">Desulfuribacillus stibiiarsenatis</name>
    <dbReference type="NCBI Taxonomy" id="1390249"/>
    <lineage>
        <taxon>Bacteria</taxon>
        <taxon>Bacillati</taxon>
        <taxon>Bacillota</taxon>
        <taxon>Desulfuribacillia</taxon>
        <taxon>Desulfuribacillales</taxon>
        <taxon>Desulfuribacillaceae</taxon>
        <taxon>Desulfuribacillus</taxon>
    </lineage>
</organism>
<dbReference type="Proteomes" id="UP000095255">
    <property type="component" value="Unassembled WGS sequence"/>
</dbReference>
<comment type="caution">
    <text evidence="15">The sequence shown here is derived from an EMBL/GenBank/DDBJ whole genome shotgun (WGS) entry which is preliminary data.</text>
</comment>
<dbReference type="Pfam" id="PF00994">
    <property type="entry name" value="MoCF_biosynth"/>
    <property type="match status" value="1"/>
</dbReference>
<dbReference type="RefSeq" id="WP_069702545.1">
    <property type="nucleotide sequence ID" value="NZ_MJAT01000033.1"/>
</dbReference>
<evidence type="ECO:0000256" key="8">
    <source>
        <dbReference type="ARBA" id="ARBA00022679"/>
    </source>
</evidence>
<dbReference type="SMART" id="SM00852">
    <property type="entry name" value="MoCF_biosynth"/>
    <property type="match status" value="1"/>
</dbReference>
<dbReference type="STRING" id="1390249.BHU72_06320"/>
<dbReference type="Pfam" id="PF03205">
    <property type="entry name" value="MobB"/>
    <property type="match status" value="1"/>
</dbReference>